<evidence type="ECO:0000313" key="3">
    <source>
        <dbReference type="RefSeq" id="XP_058978462.1"/>
    </source>
</evidence>
<feature type="compositionally biased region" description="Basic and acidic residues" evidence="1">
    <location>
        <begin position="242"/>
        <end position="360"/>
    </location>
</feature>
<dbReference type="Proteomes" id="UP001652621">
    <property type="component" value="Unplaced"/>
</dbReference>
<evidence type="ECO:0000256" key="1">
    <source>
        <dbReference type="SAM" id="MobiDB-lite"/>
    </source>
</evidence>
<gene>
    <name evidence="3" type="primary">LOC101898155</name>
</gene>
<name>A0ABM3UY54_MUSDO</name>
<keyword evidence="3" id="KW-0808">Transferase</keyword>
<dbReference type="GO" id="GO:0016301">
    <property type="term" value="F:kinase activity"/>
    <property type="evidence" value="ECO:0007669"/>
    <property type="project" value="UniProtKB-KW"/>
</dbReference>
<evidence type="ECO:0000313" key="2">
    <source>
        <dbReference type="Proteomes" id="UP001652621"/>
    </source>
</evidence>
<dbReference type="RefSeq" id="XP_058978462.1">
    <property type="nucleotide sequence ID" value="XM_059122479.1"/>
</dbReference>
<sequence length="423" mass="49842">MEIHGENNENISRFTADCKARLAKLFARLNWTEEGVLKSFNTNSPAAKPKVTKDQSSNPFVSPKKATYPDSLITANSIILTTPKLQNLLKNPNVEAPQNFIELQRDFSRDEKLAIYEFTIENTRKINNNVIEDGPEGASSLADIVAEKKREAKRKKRKFRKTKPTLIEEMRALVLLQMQALEQYCGNKQSLEGDKAKESFEIEGQAKRTQFERRERNQGLSRQSKQTLCSEESKDRTRKNEHKSSYNKSRDGGTGHGRRDERDVIKRVEDNHFSRDYEKRNDSKYSHGEENRSCHRYEPKKDNFGSNAKDSHRLRENDFYRQRSPHNNKDIDTNEKVPKDPDQRRGRYSHNEEHRSSSRAERHRRSRSRDNARSYGHRKEQHSRNRSRSPHHRREANDYCHRRSKSPDTAKHYSKDMRYKERR</sequence>
<feature type="compositionally biased region" description="Basic and acidic residues" evidence="1">
    <location>
        <begin position="395"/>
        <end position="423"/>
    </location>
</feature>
<feature type="region of interest" description="Disordered" evidence="1">
    <location>
        <begin position="42"/>
        <end position="63"/>
    </location>
</feature>
<reference evidence="3" key="1">
    <citation type="submission" date="2025-08" db="UniProtKB">
        <authorList>
            <consortium name="RefSeq"/>
        </authorList>
    </citation>
    <scope>IDENTIFICATION</scope>
    <source>
        <strain evidence="3">Aabys</strain>
        <tissue evidence="3">Whole body</tissue>
    </source>
</reference>
<feature type="compositionally biased region" description="Basic and acidic residues" evidence="1">
    <location>
        <begin position="196"/>
        <end position="217"/>
    </location>
</feature>
<feature type="compositionally biased region" description="Basic residues" evidence="1">
    <location>
        <begin position="375"/>
        <end position="394"/>
    </location>
</feature>
<protein>
    <submittedName>
        <fullName evidence="3">Serine/threonine-protein kinase fray2</fullName>
    </submittedName>
</protein>
<feature type="compositionally biased region" description="Polar residues" evidence="1">
    <location>
        <begin position="218"/>
        <end position="230"/>
    </location>
</feature>
<accession>A0ABM3UY54</accession>
<proteinExistence type="predicted"/>
<keyword evidence="3" id="KW-0418">Kinase</keyword>
<dbReference type="GeneID" id="101898155"/>
<feature type="region of interest" description="Disordered" evidence="1">
    <location>
        <begin position="196"/>
        <end position="423"/>
    </location>
</feature>
<organism evidence="2 3">
    <name type="scientific">Musca domestica</name>
    <name type="common">House fly</name>
    <dbReference type="NCBI Taxonomy" id="7370"/>
    <lineage>
        <taxon>Eukaryota</taxon>
        <taxon>Metazoa</taxon>
        <taxon>Ecdysozoa</taxon>
        <taxon>Arthropoda</taxon>
        <taxon>Hexapoda</taxon>
        <taxon>Insecta</taxon>
        <taxon>Pterygota</taxon>
        <taxon>Neoptera</taxon>
        <taxon>Endopterygota</taxon>
        <taxon>Diptera</taxon>
        <taxon>Brachycera</taxon>
        <taxon>Muscomorpha</taxon>
        <taxon>Muscoidea</taxon>
        <taxon>Muscidae</taxon>
        <taxon>Musca</taxon>
    </lineage>
</organism>
<keyword evidence="2" id="KW-1185">Reference proteome</keyword>